<reference evidence="2" key="1">
    <citation type="submission" date="2022-10" db="EMBL/GenBank/DDBJ databases">
        <title>Culturing micro-colonial fungi from biological soil crusts in the Mojave desert and describing Neophaeococcomyces mojavensis, and introducing the new genera and species Taxawa tesnikishii.</title>
        <authorList>
            <person name="Kurbessoian T."/>
            <person name="Stajich J.E."/>
        </authorList>
    </citation>
    <scope>NUCLEOTIDE SEQUENCE</scope>
    <source>
        <strain evidence="2">TK_1</strain>
    </source>
</reference>
<evidence type="ECO:0000313" key="3">
    <source>
        <dbReference type="Proteomes" id="UP001172684"/>
    </source>
</evidence>
<evidence type="ECO:0000256" key="1">
    <source>
        <dbReference type="SAM" id="MobiDB-lite"/>
    </source>
</evidence>
<proteinExistence type="predicted"/>
<feature type="region of interest" description="Disordered" evidence="1">
    <location>
        <begin position="1"/>
        <end position="55"/>
    </location>
</feature>
<feature type="non-terminal residue" evidence="2">
    <location>
        <position position="55"/>
    </location>
</feature>
<feature type="compositionally biased region" description="Basic and acidic residues" evidence="1">
    <location>
        <begin position="10"/>
        <end position="34"/>
    </location>
</feature>
<keyword evidence="3" id="KW-1185">Reference proteome</keyword>
<sequence length="55" mass="5876">MDQFAVTRATDNRQQRSEHTRGVSKAGGDKEDMYTKGGGDGGIGVSNVETAEEKC</sequence>
<evidence type="ECO:0000313" key="2">
    <source>
        <dbReference type="EMBL" id="KAJ9649129.1"/>
    </source>
</evidence>
<organism evidence="2 3">
    <name type="scientific">Coniosporium apollinis</name>
    <dbReference type="NCBI Taxonomy" id="61459"/>
    <lineage>
        <taxon>Eukaryota</taxon>
        <taxon>Fungi</taxon>
        <taxon>Dikarya</taxon>
        <taxon>Ascomycota</taxon>
        <taxon>Pezizomycotina</taxon>
        <taxon>Dothideomycetes</taxon>
        <taxon>Dothideomycetes incertae sedis</taxon>
        <taxon>Coniosporium</taxon>
    </lineage>
</organism>
<name>A0ABQ9NES4_9PEZI</name>
<comment type="caution">
    <text evidence="2">The sequence shown here is derived from an EMBL/GenBank/DDBJ whole genome shotgun (WGS) entry which is preliminary data.</text>
</comment>
<dbReference type="Proteomes" id="UP001172684">
    <property type="component" value="Unassembled WGS sequence"/>
</dbReference>
<accession>A0ABQ9NES4</accession>
<gene>
    <name evidence="2" type="ORF">H2201_009333</name>
</gene>
<dbReference type="EMBL" id="JAPDRL010000826">
    <property type="protein sequence ID" value="KAJ9649129.1"/>
    <property type="molecule type" value="Genomic_DNA"/>
</dbReference>
<protein>
    <submittedName>
        <fullName evidence="2">Uncharacterized protein</fullName>
    </submittedName>
</protein>